<dbReference type="PANTHER" id="PTHR45951">
    <property type="entry name" value="PROTEIN DISPATCHED-RELATED"/>
    <property type="match status" value="1"/>
</dbReference>
<dbReference type="PROSITE" id="PS50156">
    <property type="entry name" value="SSD"/>
    <property type="match status" value="1"/>
</dbReference>
<dbReference type="GO" id="GO:0016020">
    <property type="term" value="C:membrane"/>
    <property type="evidence" value="ECO:0007669"/>
    <property type="project" value="UniProtKB-SubCell"/>
</dbReference>
<dbReference type="InterPro" id="IPR003392">
    <property type="entry name" value="PTHD_SSD"/>
</dbReference>
<dbReference type="EMBL" id="KV918763">
    <property type="protein sequence ID" value="OSX81377.1"/>
    <property type="molecule type" value="Genomic_DNA"/>
</dbReference>
<feature type="transmembrane region" description="Helical" evidence="8">
    <location>
        <begin position="1323"/>
        <end position="1347"/>
    </location>
</feature>
<feature type="transmembrane region" description="Helical" evidence="8">
    <location>
        <begin position="687"/>
        <end position="709"/>
    </location>
</feature>
<feature type="transmembrane region" description="Helical" evidence="8">
    <location>
        <begin position="420"/>
        <end position="440"/>
    </location>
</feature>
<comment type="subcellular location">
    <subcellularLocation>
        <location evidence="1">Membrane</location>
        <topology evidence="1">Multi-pass membrane protein</topology>
    </subcellularLocation>
</comment>
<feature type="transmembrane region" description="Helical" evidence="8">
    <location>
        <begin position="1295"/>
        <end position="1317"/>
    </location>
</feature>
<feature type="region of interest" description="Disordered" evidence="7">
    <location>
        <begin position="242"/>
        <end position="405"/>
    </location>
</feature>
<dbReference type="OrthoDB" id="5360at2759"/>
<evidence type="ECO:0000313" key="11">
    <source>
        <dbReference type="Proteomes" id="UP000218209"/>
    </source>
</evidence>
<feature type="compositionally biased region" description="Gly residues" evidence="7">
    <location>
        <begin position="1412"/>
        <end position="1428"/>
    </location>
</feature>
<evidence type="ECO:0000256" key="1">
    <source>
        <dbReference type="ARBA" id="ARBA00004141"/>
    </source>
</evidence>
<organism evidence="10 11">
    <name type="scientific">Porphyra umbilicalis</name>
    <name type="common">Purple laver</name>
    <name type="synonym">Red alga</name>
    <dbReference type="NCBI Taxonomy" id="2786"/>
    <lineage>
        <taxon>Eukaryota</taxon>
        <taxon>Rhodophyta</taxon>
        <taxon>Bangiophyceae</taxon>
        <taxon>Bangiales</taxon>
        <taxon>Bangiaceae</taxon>
        <taxon>Porphyra</taxon>
    </lineage>
</organism>
<feature type="domain" description="SSD" evidence="9">
    <location>
        <begin position="725"/>
        <end position="820"/>
    </location>
</feature>
<feature type="transmembrane region" description="Helical" evidence="8">
    <location>
        <begin position="665"/>
        <end position="681"/>
    </location>
</feature>
<evidence type="ECO:0000256" key="4">
    <source>
        <dbReference type="ARBA" id="ARBA00023136"/>
    </source>
</evidence>
<keyword evidence="4 8" id="KW-0472">Membrane</keyword>
<dbReference type="GO" id="GO:0022857">
    <property type="term" value="F:transmembrane transporter activity"/>
    <property type="evidence" value="ECO:0007669"/>
    <property type="project" value="TreeGrafter"/>
</dbReference>
<feature type="transmembrane region" description="Helical" evidence="8">
    <location>
        <begin position="1181"/>
        <end position="1202"/>
    </location>
</feature>
<evidence type="ECO:0000256" key="6">
    <source>
        <dbReference type="ARBA" id="ARBA00038046"/>
    </source>
</evidence>
<evidence type="ECO:0000256" key="7">
    <source>
        <dbReference type="SAM" id="MobiDB-lite"/>
    </source>
</evidence>
<protein>
    <recommendedName>
        <fullName evidence="9">SSD domain-containing protein</fullName>
    </recommendedName>
</protein>
<keyword evidence="3 8" id="KW-1133">Transmembrane helix</keyword>
<dbReference type="Gene3D" id="1.20.1640.10">
    <property type="entry name" value="Multidrug efflux transporter AcrB transmembrane domain"/>
    <property type="match status" value="2"/>
</dbReference>
<dbReference type="Pfam" id="PF02460">
    <property type="entry name" value="Patched"/>
    <property type="match status" value="1"/>
</dbReference>
<feature type="compositionally biased region" description="Gly residues" evidence="7">
    <location>
        <begin position="847"/>
        <end position="864"/>
    </location>
</feature>
<evidence type="ECO:0000256" key="5">
    <source>
        <dbReference type="ARBA" id="ARBA00023180"/>
    </source>
</evidence>
<evidence type="ECO:0000256" key="2">
    <source>
        <dbReference type="ARBA" id="ARBA00022692"/>
    </source>
</evidence>
<accession>A0A1X6PKJ3</accession>
<keyword evidence="2 8" id="KW-0812">Transmembrane</keyword>
<feature type="compositionally biased region" description="Low complexity" evidence="7">
    <location>
        <begin position="324"/>
        <end position="335"/>
    </location>
</feature>
<reference evidence="10 11" key="1">
    <citation type="submission" date="2017-03" db="EMBL/GenBank/DDBJ databases">
        <title>WGS assembly of Porphyra umbilicalis.</title>
        <authorList>
            <person name="Brawley S.H."/>
            <person name="Blouin N.A."/>
            <person name="Ficko-Blean E."/>
            <person name="Wheeler G.L."/>
            <person name="Lohr M."/>
            <person name="Goodson H.V."/>
            <person name="Jenkins J.W."/>
            <person name="Blaby-Haas C.E."/>
            <person name="Helliwell K.E."/>
            <person name="Chan C."/>
            <person name="Marriage T."/>
            <person name="Bhattacharya D."/>
            <person name="Klein A.S."/>
            <person name="Badis Y."/>
            <person name="Brodie J."/>
            <person name="Cao Y."/>
            <person name="Collen J."/>
            <person name="Dittami S.M."/>
            <person name="Gachon C.M."/>
            <person name="Green B.R."/>
            <person name="Karpowicz S."/>
            <person name="Kim J.W."/>
            <person name="Kudahl U."/>
            <person name="Lin S."/>
            <person name="Michel G."/>
            <person name="Mittag M."/>
            <person name="Olson B.J."/>
            <person name="Pangilinan J."/>
            <person name="Peng Y."/>
            <person name="Qiu H."/>
            <person name="Shu S."/>
            <person name="Singer J.T."/>
            <person name="Smith A.G."/>
            <person name="Sprecher B.N."/>
            <person name="Wagner V."/>
            <person name="Wang W."/>
            <person name="Wang Z.-Y."/>
            <person name="Yan J."/>
            <person name="Yarish C."/>
            <person name="Zoeuner-Riek S."/>
            <person name="Zhuang Y."/>
            <person name="Zou Y."/>
            <person name="Lindquist E.A."/>
            <person name="Grimwood J."/>
            <person name="Barry K."/>
            <person name="Rokhsar D.S."/>
            <person name="Schmutz J."/>
            <person name="Stiller J.W."/>
            <person name="Grossman A.R."/>
            <person name="Prochnik S.E."/>
        </authorList>
    </citation>
    <scope>NUCLEOTIDE SEQUENCE [LARGE SCALE GENOMIC DNA]</scope>
    <source>
        <strain evidence="10">4086291</strain>
    </source>
</reference>
<feature type="region of interest" description="Disordered" evidence="7">
    <location>
        <begin position="80"/>
        <end position="225"/>
    </location>
</feature>
<keyword evidence="11" id="KW-1185">Reference proteome</keyword>
<proteinExistence type="inferred from homology"/>
<evidence type="ECO:0000259" key="9">
    <source>
        <dbReference type="PROSITE" id="PS50156"/>
    </source>
</evidence>
<sequence length="1443" mass="148495">MPDGAHVKQLPSPVLFGMVSRLSLVDIYSDSCPVQWKMPNKAAPVLVSSRLSMLDDPLGPARAAAHTPSPRVCAECAGARVPPSAASIRADPLRPRPDARPPPPPRRGRRARGPHGGSGARARAAARRSRPDGPLWPPRVDGHGDGPRAPPRAPGVGRGGGATVLREAAPPRPRGAPPTRARPARPPRPRGAARPPPPRRRAVFDVPRDAGGAGRGGIPPPVPPVTAATAFCRSRRRRCPPLRCCRSRADPPSRRADRRVAGRRGGARRPPPPRGAGRLAGRGGAWRAPSRRRQPGPLTGGWTVRHHTPPAGRPRDGRGGGGADAAAAAATGAAAPPSPARDGATDGGASLTTAAAVDAAAPPPTPTNVCRPPRLPRRPRWETVLSPPAPPPPWTPTRRGGPPTRGPLRAYARLVVRRPWWVLLGTVAASVAAGATVYFLRAVTLTDPSDNAFLIRGDVLTRRGHALTAARAGVGTAAPADGGASANTTLRIPSEDRTMWLLVRDNSDAADALTPTALRRHKQLLDGWLTDARLPDFCWRHAGAPVDCDGVVPPCAPPTTVLAHPAAYGRVDDATGRWAGSLDADFSASSPTSRYLRSRVPMGAPLPGFASVTEGGAAQDERFVEWITPLADAVLAVDEARGVTAKAVGAVFNNSVFGEVAQADLTWSLAAIAFVFVFMAVHLRSLFLASAAMAQILLAFPVTFFLYAVVFRVAFFSTLQVLSVFLILGIGADDVFILADSWHQAGVALGAGVGLEDRLAWTLGRAVKAMAVTSATTAAAFFITGASPVMPISTLGVWAGLLILTQYGLSLPAVAPLAAVPASPPAGRGGRGRACRCVHGRRRRGGGRPWGGGGVRIDNDGGGDTTAADATAAAAPVTADVPPPDASSVVDGDALDGAAVAATATAAAAAVAAGAPVKAAPAERLRPIERFFRGPWFRLVYRARFVSVAAGVALFAIGAWQTVQLEPLAEPESFLPPGHVLGAGFEWLNSRFTASADARTQSLVSVVYGITDVDRDGTSRYAPADVGRPEFDAAFDMTSAAAQASVLSMCDTLADDAALVLPGGAGEASCWVREFRAFGGGTFVDYASAAALGDAVSAFLAANPAVADARVVGVDGASGELRWFTLQFYSVTKPFDPPAVQASSRAAWTAAVSRVAAAAPAGVDRPYAVNGAWAFAVAQDALVVGAVRGAGASLAVGLLVLVASTRHLYVSLLAILCVGGVVLDVLGLAHALGWRLGVSESVAATIVVGFSLDYTIHLGNAFVESAGGGGAAAGGGRRGRPERLRDALTEYGVSILAGAATSFGASTFLWAATIVFFDKFALFVQATVVASLVWSLLIFSGALLVLVPEEGGRWWAGDLRAIGRWWRRRRTDAKAGGGGAGDEHVAAGEAEPGARALADVEAGCAAPGGGAGGSGAVGWAGGPSGGDGKAGRRASDYTVPEEA</sequence>
<dbReference type="PANTHER" id="PTHR45951:SF3">
    <property type="entry name" value="PROTEIN DISPATCHED"/>
    <property type="match status" value="1"/>
</dbReference>
<feature type="transmembrane region" description="Helical" evidence="8">
    <location>
        <begin position="1209"/>
        <end position="1234"/>
    </location>
</feature>
<evidence type="ECO:0000256" key="8">
    <source>
        <dbReference type="SAM" id="Phobius"/>
    </source>
</evidence>
<dbReference type="Proteomes" id="UP000218209">
    <property type="component" value="Unassembled WGS sequence"/>
</dbReference>
<name>A0A1X6PKJ3_PORUM</name>
<feature type="region of interest" description="Disordered" evidence="7">
    <location>
        <begin position="1412"/>
        <end position="1443"/>
    </location>
</feature>
<feature type="transmembrane region" description="Helical" evidence="8">
    <location>
        <begin position="721"/>
        <end position="739"/>
    </location>
</feature>
<comment type="similarity">
    <text evidence="6">Belongs to the dispatched family.</text>
</comment>
<feature type="compositionally biased region" description="Basic and acidic residues" evidence="7">
    <location>
        <begin position="247"/>
        <end position="260"/>
    </location>
</feature>
<evidence type="ECO:0000256" key="3">
    <source>
        <dbReference type="ARBA" id="ARBA00022989"/>
    </source>
</evidence>
<keyword evidence="5" id="KW-0325">Glycoprotein</keyword>
<dbReference type="SUPFAM" id="SSF82866">
    <property type="entry name" value="Multidrug efflux transporter AcrB transmembrane domain"/>
    <property type="match status" value="2"/>
</dbReference>
<evidence type="ECO:0000313" key="10">
    <source>
        <dbReference type="EMBL" id="OSX81377.1"/>
    </source>
</evidence>
<feature type="transmembrane region" description="Helical" evidence="8">
    <location>
        <begin position="941"/>
        <end position="960"/>
    </location>
</feature>
<dbReference type="InterPro" id="IPR000731">
    <property type="entry name" value="SSD"/>
</dbReference>
<dbReference type="InterPro" id="IPR052081">
    <property type="entry name" value="Dispatched_Hh_regulator"/>
</dbReference>
<gene>
    <name evidence="10" type="ORF">BU14_0022s0097</name>
</gene>
<feature type="region of interest" description="Disordered" evidence="7">
    <location>
        <begin position="840"/>
        <end position="869"/>
    </location>
</feature>